<dbReference type="Proteomes" id="UP001243009">
    <property type="component" value="Unassembled WGS sequence"/>
</dbReference>
<keyword evidence="3" id="KW-1185">Reference proteome</keyword>
<protein>
    <submittedName>
        <fullName evidence="2">Transposase</fullName>
    </submittedName>
</protein>
<comment type="caution">
    <text evidence="2">The sequence shown here is derived from an EMBL/GenBank/DDBJ whole genome shotgun (WGS) entry which is preliminary data.</text>
</comment>
<evidence type="ECO:0000259" key="1">
    <source>
        <dbReference type="Pfam" id="PF01609"/>
    </source>
</evidence>
<dbReference type="InterPro" id="IPR002559">
    <property type="entry name" value="Transposase_11"/>
</dbReference>
<dbReference type="RefSeq" id="WP_305109399.1">
    <property type="nucleotide sequence ID" value="NZ_JAUTWS010000359.1"/>
</dbReference>
<sequence>MSHASVFSPADLPWPSARPVPRPNRGDGWNILADIEVFIFAVEAELEAMDRERVGVHRRGCKPNHGLRRRVIGLIWMLTFGGMQWRIAGLLSGIPFTTLHSRFARWSRLGLWRRLGQRLAFDWRLACGDEVLPSAVVVDSRSLRSAPSAWVRSFDGGKLVKGIKLFVVCDKHGSLLDLELHPANMDDRAGILPTLPRLAALGFEGDLLGDSGFKGAPFAEAALEHDIHVSVSPGGTRDGRFLPHEVRWVVERLFAWMRNYGAGGEGGAPS</sequence>
<evidence type="ECO:0000313" key="3">
    <source>
        <dbReference type="Proteomes" id="UP001243009"/>
    </source>
</evidence>
<evidence type="ECO:0000313" key="2">
    <source>
        <dbReference type="EMBL" id="MDO9714575.1"/>
    </source>
</evidence>
<name>A0ABT9EEU5_9PROT</name>
<accession>A0ABT9EEU5</accession>
<feature type="domain" description="Transposase IS4-like" evidence="1">
    <location>
        <begin position="133"/>
        <end position="233"/>
    </location>
</feature>
<feature type="non-terminal residue" evidence="2">
    <location>
        <position position="270"/>
    </location>
</feature>
<dbReference type="PANTHER" id="PTHR30007:SF0">
    <property type="entry name" value="TRANSPOSASE"/>
    <property type="match status" value="1"/>
</dbReference>
<gene>
    <name evidence="2" type="ORF">Q7A36_40240</name>
</gene>
<dbReference type="Pfam" id="PF01609">
    <property type="entry name" value="DDE_Tnp_1"/>
    <property type="match status" value="1"/>
</dbReference>
<dbReference type="EMBL" id="JAUTWS010000359">
    <property type="protein sequence ID" value="MDO9714575.1"/>
    <property type="molecule type" value="Genomic_DNA"/>
</dbReference>
<proteinExistence type="predicted"/>
<reference evidence="2 3" key="1">
    <citation type="submission" date="2023-08" db="EMBL/GenBank/DDBJ databases">
        <title>The draft genome sequence of Paracraurococcus sp. LOR1-02.</title>
        <authorList>
            <person name="Kingkaew E."/>
            <person name="Tanasupawat S."/>
        </authorList>
    </citation>
    <scope>NUCLEOTIDE SEQUENCE [LARGE SCALE GENOMIC DNA]</scope>
    <source>
        <strain evidence="2 3">LOR1-02</strain>
    </source>
</reference>
<dbReference type="PANTHER" id="PTHR30007">
    <property type="entry name" value="PHP DOMAIN PROTEIN"/>
    <property type="match status" value="1"/>
</dbReference>
<organism evidence="2 3">
    <name type="scientific">Paracraurococcus lichenis</name>
    <dbReference type="NCBI Taxonomy" id="3064888"/>
    <lineage>
        <taxon>Bacteria</taxon>
        <taxon>Pseudomonadati</taxon>
        <taxon>Pseudomonadota</taxon>
        <taxon>Alphaproteobacteria</taxon>
        <taxon>Acetobacterales</taxon>
        <taxon>Roseomonadaceae</taxon>
        <taxon>Paracraurococcus</taxon>
    </lineage>
</organism>